<dbReference type="Proteomes" id="UP000001971">
    <property type="component" value="Chromosome"/>
</dbReference>
<dbReference type="NCBIfam" id="TIGR03824">
    <property type="entry name" value="FlgM_jcvi"/>
    <property type="match status" value="1"/>
</dbReference>
<dbReference type="EMBL" id="CP000308">
    <property type="protein sequence ID" value="ABG15031.1"/>
    <property type="molecule type" value="Genomic_DNA"/>
</dbReference>
<keyword evidence="6" id="KW-0804">Transcription</keyword>
<dbReference type="InterPro" id="IPR007412">
    <property type="entry name" value="FlgM"/>
</dbReference>
<evidence type="ECO:0000256" key="7">
    <source>
        <dbReference type="ARBA" id="ARBA00024739"/>
    </source>
</evidence>
<evidence type="ECO:0000259" key="9">
    <source>
        <dbReference type="Pfam" id="PF04316"/>
    </source>
</evidence>
<evidence type="ECO:0000256" key="2">
    <source>
        <dbReference type="ARBA" id="ARBA00017823"/>
    </source>
</evidence>
<keyword evidence="10" id="KW-0966">Cell projection</keyword>
<keyword evidence="10" id="KW-0969">Cilium</keyword>
<dbReference type="InterPro" id="IPR035890">
    <property type="entry name" value="Anti-sigma-28_factor_FlgM_sf"/>
</dbReference>
<sequence length="88" mass="9503">MEINTHRRRPFVAQPVSTDTVSAVKAIEPIKTVTNNPHYATSDLHAQLDAMPEVDSEKVDAAKAAILAGRITLDSAAVARAILNFHGR</sequence>
<protein>
    <recommendedName>
        <fullName evidence="2">Negative regulator of flagellin synthesis</fullName>
    </recommendedName>
    <alternativeName>
        <fullName evidence="8">Anti-sigma-28 factor</fullName>
    </alternativeName>
</protein>
<keyword evidence="5" id="KW-0805">Transcription regulation</keyword>
<dbReference type="GeneID" id="57973907"/>
<dbReference type="InterPro" id="IPR031316">
    <property type="entry name" value="FlgM_C"/>
</dbReference>
<dbReference type="RefSeq" id="WP_002211437.1">
    <property type="nucleotide sequence ID" value="NC_008150.1"/>
</dbReference>
<evidence type="ECO:0000256" key="8">
    <source>
        <dbReference type="ARBA" id="ARBA00030117"/>
    </source>
</evidence>
<dbReference type="SUPFAM" id="SSF101498">
    <property type="entry name" value="Anti-sigma factor FlgM"/>
    <property type="match status" value="1"/>
</dbReference>
<dbReference type="GO" id="GO:0044781">
    <property type="term" value="P:bacterial-type flagellum organization"/>
    <property type="evidence" value="ECO:0007669"/>
    <property type="project" value="UniProtKB-KW"/>
</dbReference>
<accession>A0A0E1NR24</accession>
<evidence type="ECO:0000313" key="10">
    <source>
        <dbReference type="EMBL" id="ABG15031.1"/>
    </source>
</evidence>
<evidence type="ECO:0000256" key="1">
    <source>
        <dbReference type="ARBA" id="ARBA00005322"/>
    </source>
</evidence>
<proteinExistence type="inferred from homology"/>
<evidence type="ECO:0000256" key="4">
    <source>
        <dbReference type="ARBA" id="ARBA00022795"/>
    </source>
</evidence>
<dbReference type="KEGG" id="ypa:YPA_3069"/>
<keyword evidence="4" id="KW-1005">Bacterial flagellum biogenesis</keyword>
<reference evidence="10 11" key="1">
    <citation type="journal article" date="2006" name="J. Bacteriol.">
        <title>Complete genome sequence of Yersinia pestis strains Antiqua and Nepal516: evidence of gene reduction in an emerging pathogen.</title>
        <authorList>
            <person name="Chain P.S."/>
            <person name="Hu P."/>
            <person name="Malfatti S.A."/>
            <person name="Radnedge L."/>
            <person name="Larimer F."/>
            <person name="Vergez L.M."/>
            <person name="Worsham P."/>
            <person name="Chu M.C."/>
            <person name="Andersen G.L."/>
        </authorList>
    </citation>
    <scope>NUCLEOTIDE SEQUENCE [LARGE SCALE GENOMIC DNA]</scope>
    <source>
        <strain evidence="10 11">Antiqua</strain>
    </source>
</reference>
<evidence type="ECO:0000313" key="11">
    <source>
        <dbReference type="Proteomes" id="UP000001971"/>
    </source>
</evidence>
<dbReference type="AlphaFoldDB" id="A0A0E1NR24"/>
<comment type="function">
    <text evidence="7">Responsible for the coupling of flagellin expression to flagellar assembly by preventing expression of the flagellin genes when a component of the middle class of proteins is defective. It negatively regulates flagellar genes by inhibiting the activity of FliA by directly binding to FliA.</text>
</comment>
<evidence type="ECO:0000256" key="3">
    <source>
        <dbReference type="ARBA" id="ARBA00022491"/>
    </source>
</evidence>
<dbReference type="HOGENOM" id="CLU_187797_0_0_6"/>
<evidence type="ECO:0000256" key="5">
    <source>
        <dbReference type="ARBA" id="ARBA00023015"/>
    </source>
</evidence>
<dbReference type="Pfam" id="PF04316">
    <property type="entry name" value="FlgM"/>
    <property type="match status" value="1"/>
</dbReference>
<keyword evidence="10" id="KW-0282">Flagellum</keyword>
<dbReference type="PATRIC" id="fig|360102.15.peg.1774"/>
<organism evidence="10 11">
    <name type="scientific">Yersinia pestis bv. Antiqua (strain Antiqua)</name>
    <dbReference type="NCBI Taxonomy" id="360102"/>
    <lineage>
        <taxon>Bacteria</taxon>
        <taxon>Pseudomonadati</taxon>
        <taxon>Pseudomonadota</taxon>
        <taxon>Gammaproteobacteria</taxon>
        <taxon>Enterobacterales</taxon>
        <taxon>Yersiniaceae</taxon>
        <taxon>Yersinia</taxon>
    </lineage>
</organism>
<dbReference type="GO" id="GO:0045892">
    <property type="term" value="P:negative regulation of DNA-templated transcription"/>
    <property type="evidence" value="ECO:0007669"/>
    <property type="project" value="InterPro"/>
</dbReference>
<name>A0A0E1NR24_YERPA</name>
<comment type="similarity">
    <text evidence="1">Belongs to the FlgM family.</text>
</comment>
<feature type="domain" description="Anti-sigma-28 factor FlgM C-terminal" evidence="9">
    <location>
        <begin position="44"/>
        <end position="84"/>
    </location>
</feature>
<evidence type="ECO:0000256" key="6">
    <source>
        <dbReference type="ARBA" id="ARBA00023163"/>
    </source>
</evidence>
<keyword evidence="3" id="KW-0678">Repressor</keyword>
<gene>
    <name evidence="10" type="ordered locus">YPA_3069</name>
</gene>